<name>A0AAV3Y2M4_9GAST</name>
<reference evidence="1 2" key="1">
    <citation type="journal article" date="2021" name="Elife">
        <title>Chloroplast acquisition without the gene transfer in kleptoplastic sea slugs, Plakobranchus ocellatus.</title>
        <authorList>
            <person name="Maeda T."/>
            <person name="Takahashi S."/>
            <person name="Yoshida T."/>
            <person name="Shimamura S."/>
            <person name="Takaki Y."/>
            <person name="Nagai Y."/>
            <person name="Toyoda A."/>
            <person name="Suzuki Y."/>
            <person name="Arimoto A."/>
            <person name="Ishii H."/>
            <person name="Satoh N."/>
            <person name="Nishiyama T."/>
            <person name="Hasebe M."/>
            <person name="Maruyama T."/>
            <person name="Minagawa J."/>
            <person name="Obokata J."/>
            <person name="Shigenobu S."/>
        </authorList>
    </citation>
    <scope>NUCLEOTIDE SEQUENCE [LARGE SCALE GENOMIC DNA]</scope>
</reference>
<organism evidence="1 2">
    <name type="scientific">Plakobranchus ocellatus</name>
    <dbReference type="NCBI Taxonomy" id="259542"/>
    <lineage>
        <taxon>Eukaryota</taxon>
        <taxon>Metazoa</taxon>
        <taxon>Spiralia</taxon>
        <taxon>Lophotrochozoa</taxon>
        <taxon>Mollusca</taxon>
        <taxon>Gastropoda</taxon>
        <taxon>Heterobranchia</taxon>
        <taxon>Euthyneura</taxon>
        <taxon>Panpulmonata</taxon>
        <taxon>Sacoglossa</taxon>
        <taxon>Placobranchoidea</taxon>
        <taxon>Plakobranchidae</taxon>
        <taxon>Plakobranchus</taxon>
    </lineage>
</organism>
<protein>
    <submittedName>
        <fullName evidence="1">Uncharacterized protein</fullName>
    </submittedName>
</protein>
<dbReference type="EMBL" id="BLXT01000474">
    <property type="protein sequence ID" value="GFN77415.1"/>
    <property type="molecule type" value="Genomic_DNA"/>
</dbReference>
<accession>A0AAV3Y2M4</accession>
<dbReference type="AlphaFoldDB" id="A0AAV3Y2M4"/>
<evidence type="ECO:0000313" key="2">
    <source>
        <dbReference type="Proteomes" id="UP000735302"/>
    </source>
</evidence>
<dbReference type="Proteomes" id="UP000735302">
    <property type="component" value="Unassembled WGS sequence"/>
</dbReference>
<evidence type="ECO:0000313" key="1">
    <source>
        <dbReference type="EMBL" id="GFN77415.1"/>
    </source>
</evidence>
<comment type="caution">
    <text evidence="1">The sequence shown here is derived from an EMBL/GenBank/DDBJ whole genome shotgun (WGS) entry which is preliminary data.</text>
</comment>
<keyword evidence="2" id="KW-1185">Reference proteome</keyword>
<gene>
    <name evidence="1" type="ORF">PoB_000392100</name>
</gene>
<proteinExistence type="predicted"/>
<sequence>MNFLSAVEQLVVPRWLPVSGGQVGKCAYQTVWPYIDGVAGRTVACASVSTRKCRPELLCLTKICESRGPVDADVTDGPP</sequence>